<proteinExistence type="predicted"/>
<protein>
    <submittedName>
        <fullName evidence="2">Hypothetical_protein</fullName>
    </submittedName>
</protein>
<organism evidence="1">
    <name type="scientific">Hexamita inflata</name>
    <dbReference type="NCBI Taxonomy" id="28002"/>
    <lineage>
        <taxon>Eukaryota</taxon>
        <taxon>Metamonada</taxon>
        <taxon>Diplomonadida</taxon>
        <taxon>Hexamitidae</taxon>
        <taxon>Hexamitinae</taxon>
        <taxon>Hexamita</taxon>
    </lineage>
</organism>
<reference evidence="2 3" key="2">
    <citation type="submission" date="2024-07" db="EMBL/GenBank/DDBJ databases">
        <authorList>
            <person name="Akdeniz Z."/>
        </authorList>
    </citation>
    <scope>NUCLEOTIDE SEQUENCE [LARGE SCALE GENOMIC DNA]</scope>
</reference>
<gene>
    <name evidence="1" type="ORF">HINF_LOCUS32665</name>
    <name evidence="2" type="ORF">HINF_LOCUS61289</name>
</gene>
<dbReference type="AlphaFoldDB" id="A0AA86Q1N7"/>
<accession>A0AA86Q1N7</accession>
<dbReference type="EMBL" id="CAXDID020000365">
    <property type="protein sequence ID" value="CAL6082527.1"/>
    <property type="molecule type" value="Genomic_DNA"/>
</dbReference>
<evidence type="ECO:0000313" key="1">
    <source>
        <dbReference type="EMBL" id="CAI9945020.1"/>
    </source>
</evidence>
<name>A0AA86Q1N7_9EUKA</name>
<evidence type="ECO:0000313" key="3">
    <source>
        <dbReference type="Proteomes" id="UP001642409"/>
    </source>
</evidence>
<evidence type="ECO:0000313" key="2">
    <source>
        <dbReference type="EMBL" id="CAL6082527.1"/>
    </source>
</evidence>
<comment type="caution">
    <text evidence="1">The sequence shown here is derived from an EMBL/GenBank/DDBJ whole genome shotgun (WGS) entry which is preliminary data.</text>
</comment>
<keyword evidence="3" id="KW-1185">Reference proteome</keyword>
<dbReference type="EMBL" id="CATOUU010000736">
    <property type="protein sequence ID" value="CAI9945020.1"/>
    <property type="molecule type" value="Genomic_DNA"/>
</dbReference>
<dbReference type="Proteomes" id="UP001642409">
    <property type="component" value="Unassembled WGS sequence"/>
</dbReference>
<reference evidence="1" key="1">
    <citation type="submission" date="2023-06" db="EMBL/GenBank/DDBJ databases">
        <authorList>
            <person name="Kurt Z."/>
        </authorList>
    </citation>
    <scope>NUCLEOTIDE SEQUENCE</scope>
</reference>
<sequence>MEIVETQLNPEQMRLQGQALELQENVFQMLVETRTFLEPILQTVSQLPLSDYAQFLELSPASVPSGKLLELEQLLLEQQASLAAFLPSVLDEQLFADLEPFQTQLAQPLQQQIKFSFADKPKLYKRVFQTRESPIGEQIDFYSEIQSESELKQVYLSQQCVQSDADLNMAPQSSTQISQNAVYPPHLISLFKRTVYIQQLSFNAFSDLEFYSVLINHSLKKHSKLNLMKELKNAKERFRTQVQVKKTVDTLESMKFKRLEKFCIPQQRSNDEYMEMIRGNLFGAQ</sequence>